<keyword evidence="3" id="KW-1185">Reference proteome</keyword>
<proteinExistence type="predicted"/>
<feature type="compositionally biased region" description="Basic and acidic residues" evidence="1">
    <location>
        <begin position="194"/>
        <end position="203"/>
    </location>
</feature>
<protein>
    <submittedName>
        <fullName evidence="2">Uncharacterized protein</fullName>
    </submittedName>
</protein>
<evidence type="ECO:0000256" key="1">
    <source>
        <dbReference type="SAM" id="MobiDB-lite"/>
    </source>
</evidence>
<feature type="compositionally biased region" description="Acidic residues" evidence="1">
    <location>
        <begin position="141"/>
        <end position="156"/>
    </location>
</feature>
<feature type="compositionally biased region" description="Low complexity" evidence="1">
    <location>
        <begin position="173"/>
        <end position="185"/>
    </location>
</feature>
<accession>A0A0D7BK35</accession>
<organism evidence="2 3">
    <name type="scientific">Cylindrobasidium torrendii FP15055 ss-10</name>
    <dbReference type="NCBI Taxonomy" id="1314674"/>
    <lineage>
        <taxon>Eukaryota</taxon>
        <taxon>Fungi</taxon>
        <taxon>Dikarya</taxon>
        <taxon>Basidiomycota</taxon>
        <taxon>Agaricomycotina</taxon>
        <taxon>Agaricomycetes</taxon>
        <taxon>Agaricomycetidae</taxon>
        <taxon>Agaricales</taxon>
        <taxon>Marasmiineae</taxon>
        <taxon>Physalacriaceae</taxon>
        <taxon>Cylindrobasidium</taxon>
    </lineage>
</organism>
<feature type="region of interest" description="Disordered" evidence="1">
    <location>
        <begin position="42"/>
        <end position="63"/>
    </location>
</feature>
<evidence type="ECO:0000313" key="3">
    <source>
        <dbReference type="Proteomes" id="UP000054007"/>
    </source>
</evidence>
<sequence>MSITAQNVRIVRHEREMSQRIRDRDNEDDYRFNHTNSLRNSTLFLRPRTPPPTTPRNSFGGGLNPHLAALDESPGRSDAAYAKLFNDFINCSPERTTRRPSLDLGMLSSSRMKRRASSDLGDDDDEQVQHKRPCITRDTIDDVEVTIDGPSYEEDAPVPATNPSEFPSPAPSPTSTADPSSPGATYFPGTPGTPEDKDTRDPELCLTSAPNTSLDEVTAQDAVGSARKEAPNAPSSAGDAGAAVTTSSVSSTTAPAPPMSVQATAGPSTGAATRVSLPHPSVTTRPIIPVLASKPASNFHGPLITTSTAGGAVSHPHNLVNYQPAVNLQVPSHAPPPATVAPTTIAASIAPTTSAPVAAAPPVAQVALQSNASPSTAVVAPATAVNPTPSSLLLAAAPSETIYVLWEKLPNGNHFSLDYRIGLRIDQDLIYGYMESFRRASSTNILWGFTLQTVGGVVSVSFNHPPGGAPYLGAEVLTKYEYRKQMIQAHPYLAIRAIEQGKFDQVFHAKRGTPQSARTWVCPHCGGEIEKGQANKLAKHFTSCAALCFIEKQVVSANP</sequence>
<dbReference type="EMBL" id="KN880462">
    <property type="protein sequence ID" value="KIY70832.1"/>
    <property type="molecule type" value="Genomic_DNA"/>
</dbReference>
<gene>
    <name evidence="2" type="ORF">CYLTODRAFT_441689</name>
</gene>
<feature type="region of interest" description="Disordered" evidence="1">
    <location>
        <begin position="92"/>
        <end position="280"/>
    </location>
</feature>
<feature type="compositionally biased region" description="Polar residues" evidence="1">
    <location>
        <begin position="261"/>
        <end position="271"/>
    </location>
</feature>
<feature type="compositionally biased region" description="Low complexity" evidence="1">
    <location>
        <begin position="242"/>
        <end position="254"/>
    </location>
</feature>
<reference evidence="2 3" key="1">
    <citation type="journal article" date="2015" name="Fungal Genet. Biol.">
        <title>Evolution of novel wood decay mechanisms in Agaricales revealed by the genome sequences of Fistulina hepatica and Cylindrobasidium torrendii.</title>
        <authorList>
            <person name="Floudas D."/>
            <person name="Held B.W."/>
            <person name="Riley R."/>
            <person name="Nagy L.G."/>
            <person name="Koehler G."/>
            <person name="Ransdell A.S."/>
            <person name="Younus H."/>
            <person name="Chow J."/>
            <person name="Chiniquy J."/>
            <person name="Lipzen A."/>
            <person name="Tritt A."/>
            <person name="Sun H."/>
            <person name="Haridas S."/>
            <person name="LaButti K."/>
            <person name="Ohm R.A."/>
            <person name="Kues U."/>
            <person name="Blanchette R.A."/>
            <person name="Grigoriev I.V."/>
            <person name="Minto R.E."/>
            <person name="Hibbett D.S."/>
        </authorList>
    </citation>
    <scope>NUCLEOTIDE SEQUENCE [LARGE SCALE GENOMIC DNA]</scope>
    <source>
        <strain evidence="2 3">FP15055 ss-10</strain>
    </source>
</reference>
<dbReference type="AlphaFoldDB" id="A0A0D7BK35"/>
<evidence type="ECO:0000313" key="2">
    <source>
        <dbReference type="EMBL" id="KIY70832.1"/>
    </source>
</evidence>
<name>A0A0D7BK35_9AGAR</name>
<dbReference type="Proteomes" id="UP000054007">
    <property type="component" value="Unassembled WGS sequence"/>
</dbReference>